<feature type="transmembrane region" description="Helical" evidence="5">
    <location>
        <begin position="192"/>
        <end position="210"/>
    </location>
</feature>
<feature type="transmembrane region" description="Helical" evidence="5">
    <location>
        <begin position="78"/>
        <end position="101"/>
    </location>
</feature>
<evidence type="ECO:0000256" key="1">
    <source>
        <dbReference type="ARBA" id="ARBA00004141"/>
    </source>
</evidence>
<evidence type="ECO:0000313" key="7">
    <source>
        <dbReference type="EMBL" id="MBK6005163.1"/>
    </source>
</evidence>
<accession>A0A934WL88</accession>
<evidence type="ECO:0000259" key="6">
    <source>
        <dbReference type="Pfam" id="PF04932"/>
    </source>
</evidence>
<keyword evidence="3 5" id="KW-1133">Transmembrane helix</keyword>
<protein>
    <submittedName>
        <fullName evidence="7">O-antigen ligase family protein</fullName>
    </submittedName>
</protein>
<feature type="transmembrane region" description="Helical" evidence="5">
    <location>
        <begin position="247"/>
        <end position="267"/>
    </location>
</feature>
<dbReference type="InterPro" id="IPR051533">
    <property type="entry name" value="WaaL-like"/>
</dbReference>
<comment type="subcellular location">
    <subcellularLocation>
        <location evidence="1">Membrane</location>
        <topology evidence="1">Multi-pass membrane protein</topology>
    </subcellularLocation>
</comment>
<proteinExistence type="predicted"/>
<dbReference type="AlphaFoldDB" id="A0A934WL88"/>
<evidence type="ECO:0000256" key="2">
    <source>
        <dbReference type="ARBA" id="ARBA00022692"/>
    </source>
</evidence>
<feature type="domain" description="O-antigen ligase-related" evidence="6">
    <location>
        <begin position="280"/>
        <end position="418"/>
    </location>
</feature>
<comment type="caution">
    <text evidence="7">The sequence shown here is derived from an EMBL/GenBank/DDBJ whole genome shotgun (WGS) entry which is preliminary data.</text>
</comment>
<dbReference type="RefSeq" id="WP_201166515.1">
    <property type="nucleotide sequence ID" value="NZ_JAEPWM010000001.1"/>
</dbReference>
<feature type="transmembrane region" description="Helical" evidence="5">
    <location>
        <begin position="450"/>
        <end position="476"/>
    </location>
</feature>
<organism evidence="7 8">
    <name type="scientific">Ramlibacter ginsenosidimutans</name>
    <dbReference type="NCBI Taxonomy" id="502333"/>
    <lineage>
        <taxon>Bacteria</taxon>
        <taxon>Pseudomonadati</taxon>
        <taxon>Pseudomonadota</taxon>
        <taxon>Betaproteobacteria</taxon>
        <taxon>Burkholderiales</taxon>
        <taxon>Comamonadaceae</taxon>
        <taxon>Ramlibacter</taxon>
    </lineage>
</organism>
<gene>
    <name evidence="7" type="ORF">JJB11_03585</name>
</gene>
<evidence type="ECO:0000313" key="8">
    <source>
        <dbReference type="Proteomes" id="UP000630528"/>
    </source>
</evidence>
<dbReference type="EMBL" id="JAEPWM010000001">
    <property type="protein sequence ID" value="MBK6005163.1"/>
    <property type="molecule type" value="Genomic_DNA"/>
</dbReference>
<evidence type="ECO:0000256" key="5">
    <source>
        <dbReference type="SAM" id="Phobius"/>
    </source>
</evidence>
<feature type="transmembrane region" description="Helical" evidence="5">
    <location>
        <begin position="317"/>
        <end position="335"/>
    </location>
</feature>
<dbReference type="GO" id="GO:0016020">
    <property type="term" value="C:membrane"/>
    <property type="evidence" value="ECO:0007669"/>
    <property type="project" value="UniProtKB-SubCell"/>
</dbReference>
<evidence type="ECO:0000256" key="3">
    <source>
        <dbReference type="ARBA" id="ARBA00022989"/>
    </source>
</evidence>
<dbReference type="PANTHER" id="PTHR37422:SF13">
    <property type="entry name" value="LIPOPOLYSACCHARIDE BIOSYNTHESIS PROTEIN PA4999-RELATED"/>
    <property type="match status" value="1"/>
</dbReference>
<feature type="transmembrane region" description="Helical" evidence="5">
    <location>
        <begin position="279"/>
        <end position="310"/>
    </location>
</feature>
<dbReference type="PANTHER" id="PTHR37422">
    <property type="entry name" value="TEICHURONIC ACID BIOSYNTHESIS PROTEIN TUAE"/>
    <property type="match status" value="1"/>
</dbReference>
<dbReference type="Proteomes" id="UP000630528">
    <property type="component" value="Unassembled WGS sequence"/>
</dbReference>
<feature type="transmembrane region" description="Helical" evidence="5">
    <location>
        <begin position="137"/>
        <end position="155"/>
    </location>
</feature>
<feature type="transmembrane region" description="Helical" evidence="5">
    <location>
        <begin position="411"/>
        <end position="429"/>
    </location>
</feature>
<dbReference type="GO" id="GO:0016874">
    <property type="term" value="F:ligase activity"/>
    <property type="evidence" value="ECO:0007669"/>
    <property type="project" value="UniProtKB-KW"/>
</dbReference>
<sequence length="509" mass="55128">MSDNLRTLFVLLLIGFTVQALAWPLRSETLPGALVLRRNLWFAMTVAAFALKSFWAFALVACGLLLWAGRRERNLPGLFLTLLFVVPPVETEIPGMGLVNVLFGLNLPRLMVLVLLLPAFVRLLRERRMPSGGWPRAADLLLGAYVLVQLLLAGREPSVTAALRSAFYVMVDVVLPYYVFSRALQDFGELRDAAAALVWAGLLLAAIGCFEAARHWLLYSALAQGWGSTDSLLYLGRGGLLRAMASTGHAIALGYVLAICLLLYLPMRGRLGAGWKPKALLMLLGVGLISPLSRGPWIGATVGLVLYLALGRRAVKNMLLLVVGGGLALVVLPFLPNGNLLLGLIPFFGHVEVANIEYRERLIENSSQLIWAHPLLGSGDYKERLAAMGMVQGQGIVDIVNTYVLVALRSGLLGLMCFGGFMLCVWFCAMRACKLSMLAQRRDAADFGRALAAAQLAVLVTIATASSIFVIPWVYWCLAGILVAYARVVSASVEQADRTVAPLRISPSA</sequence>
<keyword evidence="2 5" id="KW-0812">Transmembrane</keyword>
<keyword evidence="7" id="KW-0436">Ligase</keyword>
<dbReference type="Pfam" id="PF04932">
    <property type="entry name" value="Wzy_C"/>
    <property type="match status" value="1"/>
</dbReference>
<keyword evidence="4 5" id="KW-0472">Membrane</keyword>
<reference evidence="7" key="2">
    <citation type="submission" date="2021-01" db="EMBL/GenBank/DDBJ databases">
        <authorList>
            <person name="Kang M."/>
        </authorList>
    </citation>
    <scope>NUCLEOTIDE SEQUENCE</scope>
    <source>
        <strain evidence="7">KACC 17527</strain>
    </source>
</reference>
<keyword evidence="8" id="KW-1185">Reference proteome</keyword>
<evidence type="ECO:0000256" key="4">
    <source>
        <dbReference type="ARBA" id="ARBA00023136"/>
    </source>
</evidence>
<name>A0A934WL88_9BURK</name>
<dbReference type="InterPro" id="IPR007016">
    <property type="entry name" value="O-antigen_ligase-rel_domated"/>
</dbReference>
<feature type="transmembrane region" description="Helical" evidence="5">
    <location>
        <begin position="107"/>
        <end position="125"/>
    </location>
</feature>
<feature type="transmembrane region" description="Helical" evidence="5">
    <location>
        <begin position="161"/>
        <end position="180"/>
    </location>
</feature>
<reference evidence="7" key="1">
    <citation type="journal article" date="2012" name="J. Microbiol. Biotechnol.">
        <title>Ramlibacter ginsenosidimutans sp. nov., with ginsenoside-converting activity.</title>
        <authorList>
            <person name="Wang L."/>
            <person name="An D.S."/>
            <person name="Kim S.G."/>
            <person name="Jin F.X."/>
            <person name="Kim S.C."/>
            <person name="Lee S.T."/>
            <person name="Im W.T."/>
        </authorList>
    </citation>
    <scope>NUCLEOTIDE SEQUENCE</scope>
    <source>
        <strain evidence="7">KACC 17527</strain>
    </source>
</reference>
<feature type="transmembrane region" description="Helical" evidence="5">
    <location>
        <begin position="41"/>
        <end position="66"/>
    </location>
</feature>